<evidence type="ECO:0000313" key="2">
    <source>
        <dbReference type="EMBL" id="MBH5389547.1"/>
    </source>
</evidence>
<dbReference type="Pfam" id="PF13487">
    <property type="entry name" value="HD_5"/>
    <property type="match status" value="1"/>
</dbReference>
<dbReference type="EMBL" id="JACEGD010000024">
    <property type="protein sequence ID" value="MBH5389547.1"/>
    <property type="molecule type" value="Genomic_DNA"/>
</dbReference>
<dbReference type="InterPro" id="IPR003607">
    <property type="entry name" value="HD/PDEase_dom"/>
</dbReference>
<dbReference type="SUPFAM" id="SSF109604">
    <property type="entry name" value="HD-domain/PDEase-like"/>
    <property type="match status" value="1"/>
</dbReference>
<gene>
    <name evidence="2" type="ORF">H1B27_25170</name>
</gene>
<evidence type="ECO:0000259" key="1">
    <source>
        <dbReference type="PROSITE" id="PS51832"/>
    </source>
</evidence>
<accession>A0ABS0P8C0</accession>
<dbReference type="PROSITE" id="PS51832">
    <property type="entry name" value="HD_GYP"/>
    <property type="match status" value="1"/>
</dbReference>
<sequence>MQHAPTRSGPVDGDGGIRQKRTDRPFLHVLADTSDKLSGVCSILEEKFTIAGERLDADSRLSQTPAAIVIRTELRDVDNIAAIKKRAGKLAKARKRIFLLEHASHVCISQAYALGATLVLPGTVSRTRLLAALADPADGPSASSGDASQPDDAVETAATAIASMFTAVTLGQPLDVDGTKEAGRQIADRITRHGLTEWLMTVRRHHEGTYQHCLLVTGVAIDFGLSLGVGRADLERLYSAAMFHDIGKAQIPLAILDKPGRLDAAERALIETHPAAGYEFLKGHDGISPEILDAVRHHHEYLDGSGYPDALCAERIGDIVRILTISDIFAALIEHRHYKPTMPRADAYNILCGMNGKLEKALVHSFKQVALTR</sequence>
<reference evidence="2 3" key="1">
    <citation type="submission" date="2020-07" db="EMBL/GenBank/DDBJ databases">
        <title>Bradyrhizobium diversity isolated from nodules of indigenous legumes of Western Australia.</title>
        <authorList>
            <person name="Klepa M.S."/>
        </authorList>
    </citation>
    <scope>NUCLEOTIDE SEQUENCE [LARGE SCALE GENOMIC DNA]</scope>
    <source>
        <strain evidence="2 3">CNPSo 4019</strain>
    </source>
</reference>
<dbReference type="PANTHER" id="PTHR43155:SF2">
    <property type="entry name" value="CYCLIC DI-GMP PHOSPHODIESTERASE PA4108"/>
    <property type="match status" value="1"/>
</dbReference>
<comment type="caution">
    <text evidence="2">The sequence shown here is derived from an EMBL/GenBank/DDBJ whole genome shotgun (WGS) entry which is preliminary data.</text>
</comment>
<dbReference type="Gene3D" id="1.10.3210.10">
    <property type="entry name" value="Hypothetical protein af1432"/>
    <property type="match status" value="1"/>
</dbReference>
<dbReference type="InterPro" id="IPR006675">
    <property type="entry name" value="HDIG_dom"/>
</dbReference>
<dbReference type="RefSeq" id="WP_197967898.1">
    <property type="nucleotide sequence ID" value="NZ_JACEGD010000024.1"/>
</dbReference>
<feature type="domain" description="HD-GYP" evidence="1">
    <location>
        <begin position="187"/>
        <end position="373"/>
    </location>
</feature>
<dbReference type="PANTHER" id="PTHR43155">
    <property type="entry name" value="CYCLIC DI-GMP PHOSPHODIESTERASE PA4108-RELATED"/>
    <property type="match status" value="1"/>
</dbReference>
<dbReference type="Proteomes" id="UP001194539">
    <property type="component" value="Unassembled WGS sequence"/>
</dbReference>
<dbReference type="SMART" id="SM00471">
    <property type="entry name" value="HDc"/>
    <property type="match status" value="1"/>
</dbReference>
<protein>
    <submittedName>
        <fullName evidence="2">HD domain-containing protein</fullName>
    </submittedName>
</protein>
<organism evidence="2 3">
    <name type="scientific">Bradyrhizobium diversitatis</name>
    <dbReference type="NCBI Taxonomy" id="2755406"/>
    <lineage>
        <taxon>Bacteria</taxon>
        <taxon>Pseudomonadati</taxon>
        <taxon>Pseudomonadota</taxon>
        <taxon>Alphaproteobacteria</taxon>
        <taxon>Hyphomicrobiales</taxon>
        <taxon>Nitrobacteraceae</taxon>
        <taxon>Bradyrhizobium</taxon>
    </lineage>
</organism>
<keyword evidence="3" id="KW-1185">Reference proteome</keyword>
<dbReference type="NCBIfam" id="TIGR00277">
    <property type="entry name" value="HDIG"/>
    <property type="match status" value="1"/>
</dbReference>
<dbReference type="CDD" id="cd00077">
    <property type="entry name" value="HDc"/>
    <property type="match status" value="1"/>
</dbReference>
<name>A0ABS0P8C0_9BRAD</name>
<proteinExistence type="predicted"/>
<evidence type="ECO:0000313" key="3">
    <source>
        <dbReference type="Proteomes" id="UP001194539"/>
    </source>
</evidence>
<dbReference type="InterPro" id="IPR037522">
    <property type="entry name" value="HD_GYP_dom"/>
</dbReference>